<name>Q6IJ36_DROME</name>
<dbReference type="OrthoDB" id="7840639at2759"/>
<organism evidence="2">
    <name type="scientific">Drosophila melanogaster</name>
    <name type="common">Fruit fly</name>
    <dbReference type="NCBI Taxonomy" id="7227"/>
    <lineage>
        <taxon>Eukaryota</taxon>
        <taxon>Metazoa</taxon>
        <taxon>Ecdysozoa</taxon>
        <taxon>Arthropoda</taxon>
        <taxon>Hexapoda</taxon>
        <taxon>Insecta</taxon>
        <taxon>Pterygota</taxon>
        <taxon>Neoptera</taxon>
        <taxon>Endopterygota</taxon>
        <taxon>Diptera</taxon>
        <taxon>Brachycera</taxon>
        <taxon>Muscomorpha</taxon>
        <taxon>Ephydroidea</taxon>
        <taxon>Drosophilidae</taxon>
        <taxon>Drosophila</taxon>
        <taxon>Sophophora</taxon>
    </lineage>
</organism>
<proteinExistence type="predicted"/>
<sequence length="121" mass="13585">MSATLRLAVFALLLFYQGSALFLEQNCGKSSVFSPAPWLVKIRPELSSNITCTGTLINELGWPLTKQINESALFHQYGILSHRNSESKKDVYTDVMAYVNWITPLALDVHITMAPNTDFDF</sequence>
<accession>Q6IJ36</accession>
<gene>
    <name evidence="2" type="ORF">HDC16037</name>
</gene>
<protein>
    <submittedName>
        <fullName evidence="2">HDC16037</fullName>
    </submittedName>
</protein>
<feature type="chain" id="PRO_5004274517" evidence="1">
    <location>
        <begin position="21"/>
        <end position="121"/>
    </location>
</feature>
<evidence type="ECO:0000256" key="1">
    <source>
        <dbReference type="SAM" id="SignalP"/>
    </source>
</evidence>
<feature type="signal peptide" evidence="1">
    <location>
        <begin position="1"/>
        <end position="20"/>
    </location>
</feature>
<keyword evidence="1" id="KW-0732">Signal</keyword>
<dbReference type="VEuPathDB" id="VectorBase:FBgn0262588"/>
<dbReference type="InterPro" id="IPR009003">
    <property type="entry name" value="Peptidase_S1_PA"/>
</dbReference>
<dbReference type="SUPFAM" id="SSF50494">
    <property type="entry name" value="Trypsin-like serine proteases"/>
    <property type="match status" value="2"/>
</dbReference>
<dbReference type="EMBL" id="BK002880">
    <property type="protein sequence ID" value="DAA04385.1"/>
    <property type="molecule type" value="Genomic_DNA"/>
</dbReference>
<dbReference type="ExpressionAtlas" id="Q6IJ36">
    <property type="expression patterns" value="baseline and differential"/>
</dbReference>
<reference evidence="2" key="1">
    <citation type="journal article" date="2003" name="Genome Biol.">
        <title>An integrated gene annotation and transcriptional profiling approach towards the full gene content of the Drosophila genome.</title>
        <authorList>
            <person name="Hild M."/>
            <person name="Beckmann B."/>
            <person name="Haas S.A."/>
            <person name="Koch B."/>
            <person name="Solovyev V."/>
            <person name="Busold C."/>
            <person name="Fellenberg K."/>
            <person name="Boutros M."/>
            <person name="Vingron M."/>
            <person name="Sauer F."/>
            <person name="Hoheisel J.D."/>
            <person name="Paro R."/>
        </authorList>
    </citation>
    <scope>NUCLEOTIDE SEQUENCE</scope>
</reference>
<dbReference type="AlphaFoldDB" id="Q6IJ36"/>
<evidence type="ECO:0000313" key="2">
    <source>
        <dbReference type="EMBL" id="DAA04385.1"/>
    </source>
</evidence>